<dbReference type="InterPro" id="IPR006311">
    <property type="entry name" value="TAT_signal"/>
</dbReference>
<proteinExistence type="predicted"/>
<accession>A0ABP4SCH2</accession>
<protein>
    <recommendedName>
        <fullName evidence="4">Agmatine deiminase family protein</fullName>
    </recommendedName>
</protein>
<evidence type="ECO:0008006" key="4">
    <source>
        <dbReference type="Google" id="ProtNLM"/>
    </source>
</evidence>
<gene>
    <name evidence="2" type="ORF">GCM10009745_10210</name>
</gene>
<keyword evidence="3" id="KW-1185">Reference proteome</keyword>
<dbReference type="PANTHER" id="PTHR31377:SF0">
    <property type="entry name" value="AGMATINE DEIMINASE-RELATED"/>
    <property type="match status" value="1"/>
</dbReference>
<name>A0ABP4SCH2_9ACTN</name>
<dbReference type="PROSITE" id="PS51318">
    <property type="entry name" value="TAT"/>
    <property type="match status" value="1"/>
</dbReference>
<evidence type="ECO:0000256" key="1">
    <source>
        <dbReference type="ARBA" id="ARBA00022801"/>
    </source>
</evidence>
<dbReference type="Pfam" id="PF04371">
    <property type="entry name" value="PAD_porph"/>
    <property type="match status" value="1"/>
</dbReference>
<dbReference type="PANTHER" id="PTHR31377">
    <property type="entry name" value="AGMATINE DEIMINASE-RELATED"/>
    <property type="match status" value="1"/>
</dbReference>
<dbReference type="InterPro" id="IPR007466">
    <property type="entry name" value="Peptidyl-Arg-deiminase_porph"/>
</dbReference>
<dbReference type="SUPFAM" id="SSF55909">
    <property type="entry name" value="Pentein"/>
    <property type="match status" value="1"/>
</dbReference>
<sequence length="495" mass="51640">MNDLPSGLSRRQFVARTGLAAAGLAVAGGGWQALTTRGAAVAAPPFAVPAEDVPVRRTWMAWPSSTSIWGNLLGGIQGDVAKLANEIVKYNPVVMCADGASAATTARSRVSSSVTVLSSIPVNDCWMRDTGPIFRLNGTGGMDAFGLNFNGWGNEQTHAKDALVAQNIATYDGIPLARASVVGEGGGVIYDGDGTLIANKSSWLDSARNPGKTLAQIESELLMQYGAQKMIWCAGVSNEDITDDHIDSTVLFVRPGVVIVQLSSPSRPSSVWSRDAIATRDLLSAATDAKGRRFQVSTIYGPSTLPRIPSSQWSTFFDGYLNCAMTNSAVITAQFGDAQADAAAKAALESAFGRPVVQLNLDRLMGDGGGGAHCVTMNEPVSTPGPTPTPTPTPTGPAVVADKTTVRRGGAITATVTNGPGNPRDWVGLYRASAGNTAGGVDEKYLNGRNTPPSSGLTSATITFTAPSTTGTYNFRFFAYDDYTLLAASPTFTVT</sequence>
<dbReference type="RefSeq" id="WP_344145682.1">
    <property type="nucleotide sequence ID" value="NZ_BAAANF010000003.1"/>
</dbReference>
<evidence type="ECO:0000313" key="2">
    <source>
        <dbReference type="EMBL" id="GAA1669735.1"/>
    </source>
</evidence>
<keyword evidence="1" id="KW-0378">Hydrolase</keyword>
<dbReference type="EMBL" id="BAAANF010000003">
    <property type="protein sequence ID" value="GAA1669735.1"/>
    <property type="molecule type" value="Genomic_DNA"/>
</dbReference>
<reference evidence="3" key="1">
    <citation type="journal article" date="2019" name="Int. J. Syst. Evol. Microbiol.">
        <title>The Global Catalogue of Microorganisms (GCM) 10K type strain sequencing project: providing services to taxonomists for standard genome sequencing and annotation.</title>
        <authorList>
            <consortium name="The Broad Institute Genomics Platform"/>
            <consortium name="The Broad Institute Genome Sequencing Center for Infectious Disease"/>
            <person name="Wu L."/>
            <person name="Ma J."/>
        </authorList>
    </citation>
    <scope>NUCLEOTIDE SEQUENCE [LARGE SCALE GENOMIC DNA]</scope>
    <source>
        <strain evidence="3">JCM 14307</strain>
    </source>
</reference>
<dbReference type="Proteomes" id="UP001500280">
    <property type="component" value="Unassembled WGS sequence"/>
</dbReference>
<dbReference type="Gene3D" id="3.75.10.10">
    <property type="entry name" value="L-arginine/glycine Amidinotransferase, Chain A"/>
    <property type="match status" value="1"/>
</dbReference>
<organism evidence="2 3">
    <name type="scientific">Kribbella yunnanensis</name>
    <dbReference type="NCBI Taxonomy" id="190194"/>
    <lineage>
        <taxon>Bacteria</taxon>
        <taxon>Bacillati</taxon>
        <taxon>Actinomycetota</taxon>
        <taxon>Actinomycetes</taxon>
        <taxon>Propionibacteriales</taxon>
        <taxon>Kribbellaceae</taxon>
        <taxon>Kribbella</taxon>
    </lineage>
</organism>
<comment type="caution">
    <text evidence="2">The sequence shown here is derived from an EMBL/GenBank/DDBJ whole genome shotgun (WGS) entry which is preliminary data.</text>
</comment>
<evidence type="ECO:0000313" key="3">
    <source>
        <dbReference type="Proteomes" id="UP001500280"/>
    </source>
</evidence>